<evidence type="ECO:0000256" key="6">
    <source>
        <dbReference type="ARBA" id="ARBA00023136"/>
    </source>
</evidence>
<dbReference type="InterPro" id="IPR011922">
    <property type="entry name" value="Cell_div_FtsL"/>
</dbReference>
<dbReference type="GO" id="GO:0005886">
    <property type="term" value="C:plasma membrane"/>
    <property type="evidence" value="ECO:0007669"/>
    <property type="project" value="UniProtKB-SubCell"/>
</dbReference>
<evidence type="ECO:0000256" key="5">
    <source>
        <dbReference type="ARBA" id="ARBA00022989"/>
    </source>
</evidence>
<comment type="subcellular location">
    <subcellularLocation>
        <location evidence="8">Cell inner membrane</location>
        <topology evidence="8">Single-pass type II membrane protein</topology>
    </subcellularLocation>
    <subcellularLocation>
        <location evidence="1">Cell membrane</location>
        <topology evidence="1">Single-pass type II membrane protein</topology>
    </subcellularLocation>
    <text evidence="8">Localizes to the division septum where it forms a ring structure.</text>
</comment>
<keyword evidence="2 8" id="KW-1003">Cell membrane</keyword>
<keyword evidence="7 8" id="KW-0131">Cell cycle</keyword>
<proteinExistence type="inferred from homology"/>
<comment type="caution">
    <text evidence="10">The sequence shown here is derived from an EMBL/GenBank/DDBJ whole genome shotgun (WGS) entry which is preliminary data.</text>
</comment>
<organism evidence="10 11">
    <name type="scientific">Herbaspirillum aquaticum</name>
    <dbReference type="NCBI Taxonomy" id="568783"/>
    <lineage>
        <taxon>Bacteria</taxon>
        <taxon>Pseudomonadati</taxon>
        <taxon>Pseudomonadota</taxon>
        <taxon>Betaproteobacteria</taxon>
        <taxon>Burkholderiales</taxon>
        <taxon>Oxalobacteraceae</taxon>
        <taxon>Herbaspirillum</taxon>
    </lineage>
</organism>
<gene>
    <name evidence="8 10" type="primary">ftsL</name>
    <name evidence="10" type="ORF">CEJ45_14850</name>
</gene>
<dbReference type="GO" id="GO:0043093">
    <property type="term" value="P:FtsZ-dependent cytokinesis"/>
    <property type="evidence" value="ECO:0007669"/>
    <property type="project" value="UniProtKB-UniRule"/>
</dbReference>
<comment type="subunit">
    <text evidence="8">Part of a complex composed of FtsB, FtsL and FtsQ.</text>
</comment>
<dbReference type="RefSeq" id="WP_088755852.1">
    <property type="nucleotide sequence ID" value="NZ_JARJFG010000005.1"/>
</dbReference>
<evidence type="ECO:0000256" key="7">
    <source>
        <dbReference type="ARBA" id="ARBA00023306"/>
    </source>
</evidence>
<dbReference type="PROSITE" id="PS51257">
    <property type="entry name" value="PROKAR_LIPOPROTEIN"/>
    <property type="match status" value="1"/>
</dbReference>
<name>A0A225SRV4_9BURK</name>
<evidence type="ECO:0000313" key="10">
    <source>
        <dbReference type="EMBL" id="OWY33905.1"/>
    </source>
</evidence>
<comment type="similarity">
    <text evidence="8">Belongs to the FtsL family.</text>
</comment>
<protein>
    <recommendedName>
        <fullName evidence="8 9">Cell division protein FtsL</fullName>
    </recommendedName>
</protein>
<dbReference type="Proteomes" id="UP000214747">
    <property type="component" value="Unassembled WGS sequence"/>
</dbReference>
<sequence>MTGRLCILLTIMLVGCALSVVSAQYKARSLFIELERAQSAARQLDVDWAQLQLDQSTLGKNARIEELARRDLGMVPVSAARTQYLTVGAP</sequence>
<keyword evidence="4 8" id="KW-0812">Transmembrane</keyword>
<dbReference type="Pfam" id="PF04999">
    <property type="entry name" value="FtsL"/>
    <property type="match status" value="1"/>
</dbReference>
<comment type="function">
    <text evidence="8">Essential cell division protein. May link together the upstream cell division proteins, which are predominantly cytoplasmic, with the downstream cell division proteins, which are predominantly periplasmic.</text>
</comment>
<keyword evidence="8" id="KW-0997">Cell inner membrane</keyword>
<dbReference type="PANTHER" id="PTHR37479:SF1">
    <property type="entry name" value="CELL DIVISION PROTEIN FTSL"/>
    <property type="match status" value="1"/>
</dbReference>
<keyword evidence="5 8" id="KW-1133">Transmembrane helix</keyword>
<accession>A0A225SRV4</accession>
<keyword evidence="6 8" id="KW-0472">Membrane</keyword>
<evidence type="ECO:0000256" key="2">
    <source>
        <dbReference type="ARBA" id="ARBA00022475"/>
    </source>
</evidence>
<dbReference type="HAMAP" id="MF_00910">
    <property type="entry name" value="FtsL"/>
    <property type="match status" value="1"/>
</dbReference>
<dbReference type="AlphaFoldDB" id="A0A225SRV4"/>
<evidence type="ECO:0000313" key="11">
    <source>
        <dbReference type="Proteomes" id="UP000214747"/>
    </source>
</evidence>
<evidence type="ECO:0000256" key="3">
    <source>
        <dbReference type="ARBA" id="ARBA00022618"/>
    </source>
</evidence>
<keyword evidence="3 8" id="KW-0132">Cell division</keyword>
<evidence type="ECO:0000256" key="9">
    <source>
        <dbReference type="NCBIfam" id="TIGR02209"/>
    </source>
</evidence>
<dbReference type="NCBIfam" id="TIGR02209">
    <property type="entry name" value="ftsL_broad"/>
    <property type="match status" value="1"/>
</dbReference>
<dbReference type="EMBL" id="NJGV01000013">
    <property type="protein sequence ID" value="OWY33905.1"/>
    <property type="molecule type" value="Genomic_DNA"/>
</dbReference>
<evidence type="ECO:0000256" key="4">
    <source>
        <dbReference type="ARBA" id="ARBA00022692"/>
    </source>
</evidence>
<keyword evidence="11" id="KW-1185">Reference proteome</keyword>
<dbReference type="GO" id="GO:0032153">
    <property type="term" value="C:cell division site"/>
    <property type="evidence" value="ECO:0007669"/>
    <property type="project" value="UniProtKB-UniRule"/>
</dbReference>
<dbReference type="PANTHER" id="PTHR37479">
    <property type="entry name" value="CELL DIVISION PROTEIN FTSL"/>
    <property type="match status" value="1"/>
</dbReference>
<evidence type="ECO:0000256" key="1">
    <source>
        <dbReference type="ARBA" id="ARBA00004401"/>
    </source>
</evidence>
<reference evidence="10 11" key="1">
    <citation type="journal article" date="2010" name="Int. J. Syst. Evol. Microbiol.">
        <title>Reclassification of Herbaspirillum putei as a later heterotypic synonym of Herbaspirillum huttiense, with the description of H. huttiense subsp. huttiense subsp. nov. and H. huttiense subsp. putei subsp. nov., comb. nov., and description of Herbaspirillum aquaticum sp. nov.</title>
        <authorList>
            <person name="Dobritsa A.P."/>
            <person name="Reddy M.C."/>
            <person name="Samadpour M."/>
        </authorList>
    </citation>
    <scope>NUCLEOTIDE SEQUENCE [LARGE SCALE GENOMIC DNA]</scope>
    <source>
        <strain evidence="10 11">IEH 4430</strain>
    </source>
</reference>
<evidence type="ECO:0000256" key="8">
    <source>
        <dbReference type="HAMAP-Rule" id="MF_00910"/>
    </source>
</evidence>